<dbReference type="Pfam" id="PF01255">
    <property type="entry name" value="Prenyltransf"/>
    <property type="match status" value="1"/>
</dbReference>
<organism evidence="2">
    <name type="scientific">marine sediment metagenome</name>
    <dbReference type="NCBI Taxonomy" id="412755"/>
    <lineage>
        <taxon>unclassified sequences</taxon>
        <taxon>metagenomes</taxon>
        <taxon>ecological metagenomes</taxon>
    </lineage>
</organism>
<protein>
    <submittedName>
        <fullName evidence="2">Uncharacterized protein</fullName>
    </submittedName>
</protein>
<dbReference type="AlphaFoldDB" id="X0YM84"/>
<comment type="caution">
    <text evidence="2">The sequence shown here is derived from an EMBL/GenBank/DDBJ whole genome shotgun (WGS) entry which is preliminary data.</text>
</comment>
<feature type="non-terminal residue" evidence="2">
    <location>
        <position position="50"/>
    </location>
</feature>
<reference evidence="2" key="1">
    <citation type="journal article" date="2014" name="Front. Microbiol.">
        <title>High frequency of phylogenetically diverse reductive dehalogenase-homologous genes in deep subseafloor sedimentary metagenomes.</title>
        <authorList>
            <person name="Kawai M."/>
            <person name="Futagami T."/>
            <person name="Toyoda A."/>
            <person name="Takaki Y."/>
            <person name="Nishi S."/>
            <person name="Hori S."/>
            <person name="Arai W."/>
            <person name="Tsubouchi T."/>
            <person name="Morono Y."/>
            <person name="Uchiyama I."/>
            <person name="Ito T."/>
            <person name="Fujiyama A."/>
            <person name="Inagaki F."/>
            <person name="Takami H."/>
        </authorList>
    </citation>
    <scope>NUCLEOTIDE SEQUENCE</scope>
    <source>
        <strain evidence="2">Expedition CK06-06</strain>
    </source>
</reference>
<evidence type="ECO:0000256" key="1">
    <source>
        <dbReference type="ARBA" id="ARBA00022679"/>
    </source>
</evidence>
<sequence>MEVPNHIGIILDGNRRYAKKLLMKPWKGHEYGAKKIEALFDWTKELGVKE</sequence>
<dbReference type="SUPFAM" id="SSF64005">
    <property type="entry name" value="Undecaprenyl diphosphate synthase"/>
    <property type="match status" value="1"/>
</dbReference>
<dbReference type="EMBL" id="BARS01054356">
    <property type="protein sequence ID" value="GAG48057.1"/>
    <property type="molecule type" value="Genomic_DNA"/>
</dbReference>
<accession>X0YM84</accession>
<gene>
    <name evidence="2" type="ORF">S01H1_80487</name>
</gene>
<dbReference type="InterPro" id="IPR001441">
    <property type="entry name" value="UPP_synth-like"/>
</dbReference>
<dbReference type="GO" id="GO:0016094">
    <property type="term" value="P:polyprenol biosynthetic process"/>
    <property type="evidence" value="ECO:0007669"/>
    <property type="project" value="TreeGrafter"/>
</dbReference>
<evidence type="ECO:0000313" key="2">
    <source>
        <dbReference type="EMBL" id="GAG48057.1"/>
    </source>
</evidence>
<keyword evidence="1" id="KW-0808">Transferase</keyword>
<proteinExistence type="predicted"/>
<dbReference type="InterPro" id="IPR036424">
    <property type="entry name" value="UPP_synth-like_sf"/>
</dbReference>
<dbReference type="PANTHER" id="PTHR10291">
    <property type="entry name" value="DEHYDRODOLICHYL DIPHOSPHATE SYNTHASE FAMILY MEMBER"/>
    <property type="match status" value="1"/>
</dbReference>
<dbReference type="Gene3D" id="3.40.1180.10">
    <property type="entry name" value="Decaprenyl diphosphate synthase-like"/>
    <property type="match status" value="1"/>
</dbReference>
<dbReference type="GO" id="GO:0045547">
    <property type="term" value="F:ditrans,polycis-polyprenyl diphosphate synthase [(2E,6E)-farnesyl diphosphate specific] activity"/>
    <property type="evidence" value="ECO:0007669"/>
    <property type="project" value="TreeGrafter"/>
</dbReference>
<dbReference type="PANTHER" id="PTHR10291:SF43">
    <property type="entry name" value="DEHYDRODOLICHYL DIPHOSPHATE SYNTHASE COMPLEX SUBUNIT DHDDS"/>
    <property type="match status" value="1"/>
</dbReference>
<name>X0YM84_9ZZZZ</name>